<reference evidence="2 3" key="1">
    <citation type="submission" date="2023-01" db="EMBL/GenBank/DDBJ databases">
        <title>Psychrosphaera sp. nov., isolated from marine algae.</title>
        <authorList>
            <person name="Bayburt H."/>
            <person name="Choi B.J."/>
            <person name="Kim J.M."/>
            <person name="Choi D.G."/>
            <person name="Jeon C.O."/>
        </authorList>
    </citation>
    <scope>NUCLEOTIDE SEQUENCE [LARGE SCALE GENOMIC DNA]</scope>
    <source>
        <strain evidence="2 3">G1-22</strain>
    </source>
</reference>
<name>A0ABT5FDH3_9GAMM</name>
<dbReference type="InterPro" id="IPR007813">
    <property type="entry name" value="PilN"/>
</dbReference>
<protein>
    <submittedName>
        <fullName evidence="2">Uncharacterized protein</fullName>
    </submittedName>
</protein>
<comment type="caution">
    <text evidence="2">The sequence shown here is derived from an EMBL/GenBank/DDBJ whole genome shotgun (WGS) entry which is preliminary data.</text>
</comment>
<dbReference type="EMBL" id="JAQOMS010000002">
    <property type="protein sequence ID" value="MDC2889593.1"/>
    <property type="molecule type" value="Genomic_DNA"/>
</dbReference>
<organism evidence="2 3">
    <name type="scientific">Psychrosphaera algicola</name>
    <dbReference type="NCBI Taxonomy" id="3023714"/>
    <lineage>
        <taxon>Bacteria</taxon>
        <taxon>Pseudomonadati</taxon>
        <taxon>Pseudomonadota</taxon>
        <taxon>Gammaproteobacteria</taxon>
        <taxon>Alteromonadales</taxon>
        <taxon>Pseudoalteromonadaceae</taxon>
        <taxon>Psychrosphaera</taxon>
    </lineage>
</organism>
<evidence type="ECO:0000313" key="3">
    <source>
        <dbReference type="Proteomes" id="UP001528411"/>
    </source>
</evidence>
<accession>A0ABT5FDH3</accession>
<keyword evidence="3" id="KW-1185">Reference proteome</keyword>
<keyword evidence="1" id="KW-0812">Transmembrane</keyword>
<dbReference type="Proteomes" id="UP001528411">
    <property type="component" value="Unassembled WGS sequence"/>
</dbReference>
<dbReference type="RefSeq" id="WP_215963230.1">
    <property type="nucleotide sequence ID" value="NZ_JAQOMS010000002.1"/>
</dbReference>
<evidence type="ECO:0000313" key="2">
    <source>
        <dbReference type="EMBL" id="MDC2889593.1"/>
    </source>
</evidence>
<feature type="transmembrane region" description="Helical" evidence="1">
    <location>
        <begin position="21"/>
        <end position="44"/>
    </location>
</feature>
<dbReference type="Pfam" id="PF05137">
    <property type="entry name" value="PilN"/>
    <property type="match status" value="1"/>
</dbReference>
<keyword evidence="1" id="KW-1133">Transmembrane helix</keyword>
<proteinExistence type="predicted"/>
<evidence type="ECO:0000256" key="1">
    <source>
        <dbReference type="SAM" id="Phobius"/>
    </source>
</evidence>
<keyword evidence="1" id="KW-0472">Membrane</keyword>
<gene>
    <name evidence="2" type="ORF">PN838_13430</name>
</gene>
<sequence>MKITINLYQDSLRPQKNYFTLTNVLIASAASLLIMLSWAGSIYLKNLDVITAADKVNMELGYVEQELANYQQALIKHNDSATFTSQKIKFEREYQVKNILLSKIMHKQSGKGVNFYHVMKDLTEHHDHEIWLTDFMFNENDVVFNGFTTHSNAVTRWLTFLQTTESFKDREFSHLRIAAVDEQVLGFEAATSAGLITPEEGRE</sequence>